<dbReference type="InterPro" id="IPR015943">
    <property type="entry name" value="WD40/YVTN_repeat-like_dom_sf"/>
</dbReference>
<keyword evidence="3" id="KW-1185">Reference proteome</keyword>
<evidence type="ECO:0000313" key="3">
    <source>
        <dbReference type="Proteomes" id="UP000013964"/>
    </source>
</evidence>
<dbReference type="EMBL" id="CP005077">
    <property type="protein sequence ID" value="AGM25026.1"/>
    <property type="molecule type" value="Genomic_DNA"/>
</dbReference>
<keyword evidence="1" id="KW-0812">Transmembrane</keyword>
<dbReference type="Gene3D" id="2.130.10.10">
    <property type="entry name" value="YVTN repeat-like/Quinoprotein amine dehydrogenase"/>
    <property type="match status" value="1"/>
</dbReference>
<dbReference type="OrthoDB" id="358279at2"/>
<proteinExistence type="predicted"/>
<dbReference type="eggNOG" id="COG1520">
    <property type="taxonomic scope" value="Bacteria"/>
</dbReference>
<dbReference type="PATRIC" id="fig|1276227.3.peg.445"/>
<name>R4UI85_9MOLU</name>
<gene>
    <name evidence="2" type="ORF">SCHRY_v1c04450</name>
</gene>
<organism evidence="2 3">
    <name type="scientific">Spiroplasma chrysopicola DF-1</name>
    <dbReference type="NCBI Taxonomy" id="1276227"/>
    <lineage>
        <taxon>Bacteria</taxon>
        <taxon>Bacillati</taxon>
        <taxon>Mycoplasmatota</taxon>
        <taxon>Mollicutes</taxon>
        <taxon>Entomoplasmatales</taxon>
        <taxon>Spiroplasmataceae</taxon>
        <taxon>Spiroplasma</taxon>
    </lineage>
</organism>
<evidence type="ECO:0000256" key="1">
    <source>
        <dbReference type="SAM" id="Phobius"/>
    </source>
</evidence>
<sequence length="692" mass="77262">MENKVQRFFASMCNSCQYQFKKVISVVKKNVSKDLNDLELFLCHVDKNRSINEDNGVVPVAFIFCKNDSYVFFWKDAFYNGDGSSKIKVVNNTITLSQDTINLIKEGNKDKNQLAVVKKEQTQAIATKLIKENNVSIQHHFNRQMAIINRQNLLHMTKVKKMILSIGLVLILLLATLGGTLGWYFSTKNNVSNQQLPNYNWRINLAEHLKNSQLGGIVDNREETILTVAKDKNPDLKIEDLYLTNITETTATVIVKSSSNVYDYNSSVKVNYLADLKTLVTDVKKVNFPKTVIEGTPEELLDIVQGAYENGDLVRSDVVIGNLQPLGDVLQADLTVIKDSKIYLNNDVLKLYFSDSNRKLLSEVLTNVNIGDVINKDENTILNKIKDLNPAVNIKEIEVVSDSITSEQALIKVKMDSKDYIINDEKIKLYYRVFNPNIGTVKKEVSNWSEIQGGRIQSLIYLNYNDTILVGATHGLYLLYPNGTFNKKIVDDRIPDDFTVHSMLKQKNGNILVGTNNNNVYQLFPDGSFKGEVTNTFDVHSMVESSPGLILAATYDGKIYQLDSQGNNISQEPISEDLGAPKGMIKLSNGTVLLVTNADDGTIYKLYVNGLKDHIIQNTVSSPSSLIELKDGTILLGSYIQNLIYQLNDDGTIKEKVNINDDSVLVCFVQTTPAGDIFAGTYGGSIVQLNNA</sequence>
<dbReference type="SUPFAM" id="SSF63829">
    <property type="entry name" value="Calcium-dependent phosphotriesterase"/>
    <property type="match status" value="1"/>
</dbReference>
<keyword evidence="1" id="KW-0472">Membrane</keyword>
<accession>R4UI85</accession>
<dbReference type="RefSeq" id="WP_016338851.1">
    <property type="nucleotide sequence ID" value="NC_021280.1"/>
</dbReference>
<protein>
    <submittedName>
        <fullName evidence="2">Uncharacterized protein</fullName>
    </submittedName>
</protein>
<dbReference type="AlphaFoldDB" id="R4UI85"/>
<dbReference type="HOGENOM" id="CLU_025324_0_0_14"/>
<dbReference type="KEGG" id="scr:SCHRY_v1c04450"/>
<feature type="transmembrane region" description="Helical" evidence="1">
    <location>
        <begin position="162"/>
        <end position="185"/>
    </location>
</feature>
<reference evidence="2 3" key="1">
    <citation type="journal article" date="2013" name="Genome Biol. Evol.">
        <title>Complete genomes of two dipteran-associated spiroplasmas provided insights into the origin, dynamics, and impacts of viral invasion in spiroplasma.</title>
        <authorList>
            <person name="Ku C."/>
            <person name="Lo W.S."/>
            <person name="Chen L.L."/>
            <person name="Kuo C.H."/>
        </authorList>
    </citation>
    <scope>NUCLEOTIDE SEQUENCE [LARGE SCALE GENOMIC DNA]</scope>
    <source>
        <strain evidence="2 3">DF-1</strain>
    </source>
</reference>
<keyword evidence="1" id="KW-1133">Transmembrane helix</keyword>
<dbReference type="Proteomes" id="UP000013964">
    <property type="component" value="Chromosome"/>
</dbReference>
<evidence type="ECO:0000313" key="2">
    <source>
        <dbReference type="EMBL" id="AGM25026.1"/>
    </source>
</evidence>